<dbReference type="Proteomes" id="UP000515971">
    <property type="component" value="Chromosome"/>
</dbReference>
<name>A0A7G9SIN4_9SPHN</name>
<sequence>MDIRRKRPSPLFGATGVSDAACRIEQAADAAQARAAVTALDAAIKDALGALDQLRPQAIHRAC</sequence>
<dbReference type="EMBL" id="CP060718">
    <property type="protein sequence ID" value="QNN67709.1"/>
    <property type="molecule type" value="Genomic_DNA"/>
</dbReference>
<protein>
    <submittedName>
        <fullName evidence="1">Uncharacterized protein</fullName>
    </submittedName>
</protein>
<reference evidence="1 2" key="1">
    <citation type="submission" date="2020-08" db="EMBL/GenBank/DDBJ databases">
        <title>Genome sequence of Sphingomonas lutea KCTC 23642T.</title>
        <authorList>
            <person name="Hyun D.-W."/>
            <person name="Bae J.-W."/>
        </authorList>
    </citation>
    <scope>NUCLEOTIDE SEQUENCE [LARGE SCALE GENOMIC DNA]</scope>
    <source>
        <strain evidence="1 2">KCTC 23642</strain>
    </source>
</reference>
<dbReference type="RefSeq" id="WP_187538518.1">
    <property type="nucleotide sequence ID" value="NZ_BAABJT010000001.1"/>
</dbReference>
<accession>A0A7G9SIN4</accession>
<evidence type="ECO:0000313" key="2">
    <source>
        <dbReference type="Proteomes" id="UP000515971"/>
    </source>
</evidence>
<dbReference type="KEGG" id="slut:H9L13_01830"/>
<gene>
    <name evidence="1" type="ORF">H9L13_01830</name>
</gene>
<keyword evidence="2" id="KW-1185">Reference proteome</keyword>
<dbReference type="AlphaFoldDB" id="A0A7G9SIN4"/>
<organism evidence="1 2">
    <name type="scientific">Sphingomonas lutea</name>
    <dbReference type="NCBI Taxonomy" id="1045317"/>
    <lineage>
        <taxon>Bacteria</taxon>
        <taxon>Pseudomonadati</taxon>
        <taxon>Pseudomonadota</taxon>
        <taxon>Alphaproteobacteria</taxon>
        <taxon>Sphingomonadales</taxon>
        <taxon>Sphingomonadaceae</taxon>
        <taxon>Sphingomonas</taxon>
    </lineage>
</organism>
<proteinExistence type="predicted"/>
<evidence type="ECO:0000313" key="1">
    <source>
        <dbReference type="EMBL" id="QNN67709.1"/>
    </source>
</evidence>